<evidence type="ECO:0008006" key="3">
    <source>
        <dbReference type="Google" id="ProtNLM"/>
    </source>
</evidence>
<comment type="caution">
    <text evidence="1">The sequence shown here is derived from an EMBL/GenBank/DDBJ whole genome shotgun (WGS) entry which is preliminary data.</text>
</comment>
<evidence type="ECO:0000313" key="2">
    <source>
        <dbReference type="Proteomes" id="UP000035154"/>
    </source>
</evidence>
<name>A0A0G9KMW7_9BACT</name>
<reference evidence="1 2" key="1">
    <citation type="submission" date="2014-01" db="EMBL/GenBank/DDBJ databases">
        <title>Development of a Comparative Genomic Fingerprinting Assay for High Resolution Genotyping of Arcobacter butzleri.</title>
        <authorList>
            <person name="Webb A.L."/>
            <person name="Inglis G.D."/>
            <person name="Kruczkiewicz P."/>
            <person name="Selinger L.B."/>
            <person name="Taboada E.N."/>
        </authorList>
    </citation>
    <scope>NUCLEOTIDE SEQUENCE [LARGE SCALE GENOMIC DNA]</scope>
    <source>
        <strain evidence="1 2">L355</strain>
    </source>
</reference>
<evidence type="ECO:0000313" key="1">
    <source>
        <dbReference type="EMBL" id="KLE07907.1"/>
    </source>
</evidence>
<proteinExistence type="predicted"/>
<organism evidence="1 2">
    <name type="scientific">Aliarcobacter butzleri L355</name>
    <dbReference type="NCBI Taxonomy" id="1447263"/>
    <lineage>
        <taxon>Bacteria</taxon>
        <taxon>Pseudomonadati</taxon>
        <taxon>Campylobacterota</taxon>
        <taxon>Epsilonproteobacteria</taxon>
        <taxon>Campylobacterales</taxon>
        <taxon>Arcobacteraceae</taxon>
        <taxon>Aliarcobacter</taxon>
    </lineage>
</organism>
<dbReference type="AlphaFoldDB" id="A0A0G9KMW7"/>
<dbReference type="PATRIC" id="fig|1447263.3.peg.2136"/>
<gene>
    <name evidence="1" type="ORF">AF80_10955</name>
</gene>
<accession>A0A0G9KMW7</accession>
<sequence length="80" mass="9172">MNWSESTLIIALMVILSSFLTRAIPFIIFSKKHEHPYIEYLGNTLPFASIGLLIIDCMKHTNITILPYGDLSTLYRTKKL</sequence>
<dbReference type="EMBL" id="JAIW01000068">
    <property type="protein sequence ID" value="KLE07907.1"/>
    <property type="molecule type" value="Genomic_DNA"/>
</dbReference>
<protein>
    <recommendedName>
        <fullName evidence="3">Branched-chain amino acid transporter AzlD</fullName>
    </recommendedName>
</protein>
<dbReference type="InterPro" id="IPR008407">
    <property type="entry name" value="Brnchd-chn_aa_trnsp_AzlD"/>
</dbReference>
<dbReference type="Pfam" id="PF05437">
    <property type="entry name" value="AzlD"/>
    <property type="match status" value="1"/>
</dbReference>
<dbReference type="Proteomes" id="UP000035154">
    <property type="component" value="Unassembled WGS sequence"/>
</dbReference>
<dbReference type="RefSeq" id="WP_052943101.1">
    <property type="nucleotide sequence ID" value="NZ_JAIW01000068.1"/>
</dbReference>